<evidence type="ECO:0000256" key="2">
    <source>
        <dbReference type="ARBA" id="ARBA00022827"/>
    </source>
</evidence>
<dbReference type="PIRSF" id="PIRSF000331">
    <property type="entry name" value="HpaA_HpaB"/>
    <property type="match status" value="1"/>
</dbReference>
<dbReference type="SUPFAM" id="SSF56645">
    <property type="entry name" value="Acyl-CoA dehydrogenase NM domain-like"/>
    <property type="match status" value="1"/>
</dbReference>
<sequence length="538" mass="59873">MDKAPVEVESMASRAPKRTPDKSSADVVPILTGQQYIDSLRGRNLTVYLFGELVDEPVDHPVIRPSINAVAETYDLAERNAELASAVSPFTGERISRFLHIAESAEDLVLQNKMQRRLGQLTGTCFQRCVGMDALNSLFSVTYEIDEAHSTEYHLRFRDFVTMVQRHGYLIGGAMTDAKGDRSKAPHEQTDADLYVHITRRTKDGVYIKGAKAHQTGCINSHWLIIMPTLRLGDKDKEFAIVGAIPADAEGITYIYGRQSCDTRSMEGSGLDAGNSEFSGQEAMVIFEDVFIPWKHVFMDGEHEFAAMLVERFTCYHRRSYVCKSGVGDVLIGAAATIAEYNGVEKASHIRDKLVEMTHLNETIYSTGIASSYQATPTKSGAYINDDMLSNVCKHHVTKMPYEIGRLAQDLAGGLVVTLPSEKDFKHPKVGKLIRKYLKGRDDISTEDRIRILRLIENMTLGRNAVGYLTESMHGAGSPQAQRIQIARQMQLEFKKQLAKTLAGIPPMSQQEISDDLSDYFARVFSTPVKETTNTDDG</sequence>
<feature type="domain" description="HpaB/PvcC/4-BUDH N-terminal" evidence="6">
    <location>
        <begin position="32"/>
        <end position="299"/>
    </location>
</feature>
<evidence type="ECO:0000259" key="6">
    <source>
        <dbReference type="Pfam" id="PF11794"/>
    </source>
</evidence>
<dbReference type="InterPro" id="IPR009100">
    <property type="entry name" value="AcylCoA_DH/oxidase_NM_dom_sf"/>
</dbReference>
<reference evidence="7" key="1">
    <citation type="submission" date="2018-05" db="EMBL/GenBank/DDBJ databases">
        <authorList>
            <person name="Lanie J.A."/>
            <person name="Ng W.-L."/>
            <person name="Kazmierczak K.M."/>
            <person name="Andrzejewski T.M."/>
            <person name="Davidsen T.M."/>
            <person name="Wayne K.J."/>
            <person name="Tettelin H."/>
            <person name="Glass J.I."/>
            <person name="Rusch D."/>
            <person name="Podicherti R."/>
            <person name="Tsui H.-C.T."/>
            <person name="Winkler M.E."/>
        </authorList>
    </citation>
    <scope>NUCLEOTIDE SEQUENCE</scope>
</reference>
<dbReference type="Pfam" id="PF11794">
    <property type="entry name" value="HpaB_N"/>
    <property type="match status" value="1"/>
</dbReference>
<keyword evidence="3" id="KW-0560">Oxidoreductase</keyword>
<dbReference type="SUPFAM" id="SSF47203">
    <property type="entry name" value="Acyl-CoA dehydrogenase C-terminal domain-like"/>
    <property type="match status" value="1"/>
</dbReference>
<keyword evidence="1" id="KW-0285">Flavoprotein</keyword>
<proteinExistence type="predicted"/>
<dbReference type="InterPro" id="IPR036250">
    <property type="entry name" value="AcylCo_DH-like_C"/>
</dbReference>
<feature type="region of interest" description="Disordered" evidence="4">
    <location>
        <begin position="1"/>
        <end position="25"/>
    </location>
</feature>
<dbReference type="Gene3D" id="1.20.140.10">
    <property type="entry name" value="Butyryl-CoA Dehydrogenase, subunit A, domain 3"/>
    <property type="match status" value="1"/>
</dbReference>
<dbReference type="InterPro" id="IPR024719">
    <property type="entry name" value="HpaB/PvcC/4-BUDH_C"/>
</dbReference>
<dbReference type="AlphaFoldDB" id="A0A382BGZ7"/>
<dbReference type="GO" id="GO:0016627">
    <property type="term" value="F:oxidoreductase activity, acting on the CH-CH group of donors"/>
    <property type="evidence" value="ECO:0007669"/>
    <property type="project" value="InterPro"/>
</dbReference>
<keyword evidence="2" id="KW-0274">FAD</keyword>
<dbReference type="PANTHER" id="PTHR36117">
    <property type="entry name" value="4-HYDROXYPHENYLACETATE 3-MONOOXYGENASE-RELATED"/>
    <property type="match status" value="1"/>
</dbReference>
<accession>A0A382BGZ7</accession>
<organism evidence="7">
    <name type="scientific">marine metagenome</name>
    <dbReference type="NCBI Taxonomy" id="408172"/>
    <lineage>
        <taxon>unclassified sequences</taxon>
        <taxon>metagenomes</taxon>
        <taxon>ecological metagenomes</taxon>
    </lineage>
</organism>
<evidence type="ECO:0000256" key="1">
    <source>
        <dbReference type="ARBA" id="ARBA00022630"/>
    </source>
</evidence>
<feature type="domain" description="HpaB/PvcC/4-BUDH C-terminal" evidence="5">
    <location>
        <begin position="307"/>
        <end position="504"/>
    </location>
</feature>
<dbReference type="Gene3D" id="1.10.3140.10">
    <property type="entry name" value="4-hydroxybutyryl-coa dehydratase, domain 1"/>
    <property type="match status" value="1"/>
</dbReference>
<protein>
    <recommendedName>
        <fullName evidence="8">4-hydroxybutyryl-CoA dehydratase</fullName>
    </recommendedName>
</protein>
<dbReference type="EMBL" id="UINC01029585">
    <property type="protein sequence ID" value="SVB12542.1"/>
    <property type="molecule type" value="Genomic_DNA"/>
</dbReference>
<dbReference type="InterPro" id="IPR046373">
    <property type="entry name" value="Acyl-CoA_Oxase/DH_mid-dom_sf"/>
</dbReference>
<dbReference type="PANTHER" id="PTHR36117:SF3">
    <property type="entry name" value="4-HYDROXYPHENYLACETATE 3-MONOOXYGENASE-RELATED"/>
    <property type="match status" value="1"/>
</dbReference>
<name>A0A382BGZ7_9ZZZZ</name>
<dbReference type="InterPro" id="IPR024674">
    <property type="entry name" value="HpaB/PvcC/4-BUDH_N"/>
</dbReference>
<dbReference type="Gene3D" id="2.40.110.10">
    <property type="entry name" value="Butyryl-CoA Dehydrogenase, subunit A, domain 2"/>
    <property type="match status" value="1"/>
</dbReference>
<evidence type="ECO:0008006" key="8">
    <source>
        <dbReference type="Google" id="ProtNLM"/>
    </source>
</evidence>
<gene>
    <name evidence="7" type="ORF">METZ01_LOCUS165396</name>
</gene>
<evidence type="ECO:0000256" key="4">
    <source>
        <dbReference type="SAM" id="MobiDB-lite"/>
    </source>
</evidence>
<dbReference type="InterPro" id="IPR004925">
    <property type="entry name" value="HpaB/PvcC/4-BUDH"/>
</dbReference>
<evidence type="ECO:0000313" key="7">
    <source>
        <dbReference type="EMBL" id="SVB12542.1"/>
    </source>
</evidence>
<evidence type="ECO:0000259" key="5">
    <source>
        <dbReference type="Pfam" id="PF03241"/>
    </source>
</evidence>
<evidence type="ECO:0000256" key="3">
    <source>
        <dbReference type="ARBA" id="ARBA00023002"/>
    </source>
</evidence>
<dbReference type="Pfam" id="PF03241">
    <property type="entry name" value="HpaB"/>
    <property type="match status" value="1"/>
</dbReference>